<evidence type="ECO:0000256" key="2">
    <source>
        <dbReference type="SAM" id="SignalP"/>
    </source>
</evidence>
<protein>
    <recommendedName>
        <fullName evidence="5">Transmembrane protein</fullName>
    </recommendedName>
</protein>
<dbReference type="VEuPathDB" id="ToxoDB:BESB_038820"/>
<feature type="compositionally biased region" description="Low complexity" evidence="1">
    <location>
        <begin position="216"/>
        <end position="245"/>
    </location>
</feature>
<keyword evidence="4" id="KW-1185">Reference proteome</keyword>
<name>A0A2A9MJR6_BESBE</name>
<proteinExistence type="predicted"/>
<dbReference type="AlphaFoldDB" id="A0A2A9MJR6"/>
<feature type="chain" id="PRO_5012270350" description="Transmembrane protein" evidence="2">
    <location>
        <begin position="22"/>
        <end position="565"/>
    </location>
</feature>
<dbReference type="KEGG" id="bbes:BESB_038820"/>
<feature type="signal peptide" evidence="2">
    <location>
        <begin position="1"/>
        <end position="21"/>
    </location>
</feature>
<feature type="region of interest" description="Disordered" evidence="1">
    <location>
        <begin position="142"/>
        <end position="251"/>
    </location>
</feature>
<keyword evidence="2" id="KW-0732">Signal</keyword>
<feature type="compositionally biased region" description="Acidic residues" evidence="1">
    <location>
        <begin position="182"/>
        <end position="195"/>
    </location>
</feature>
<dbReference type="GeneID" id="40308863"/>
<dbReference type="OrthoDB" id="330277at2759"/>
<accession>A0A2A9MJR6</accession>
<dbReference type="Proteomes" id="UP000224006">
    <property type="component" value="Chromosome II"/>
</dbReference>
<sequence>MQLTQLFRFHLAALLLQYAATCQFSILSHIVRDMESFARQEPNVLEFVRKNSETLDKRLLQSALIYYTKKHGPPQIRPGVKHTVASLYRDARTLLRISAEELEALKATLAHQLAEAAAQRDRELRQKQQDIRQAYQRRKTISSLVKRWRQPPGQRGSPESWSDENSDKTSRSSNLSLHLDPIEEAEDETPSEYDVPDTLNPASVSDFASGNDEDNNSSNSSTKSDDNQSTVSGGAQGASGRSSARLPETSLTQLDDARSSFSKAWGAVRSHRKGIAIGVAAIALAAGLVAAHKKMKPWKGISGSGAYSWDVATCSLLLKFDLSRRLKAMGTVVDIIRVAANNFEGELEVTYKEKPAFASSRGKELVFPLAFYLSLGFATTTRKETFVIPPNCVASRSSTFVVSRNGAAVEEAIVDLDYRPASFAVPREVVDSKKVESFLQSMSDSDNHWTLYPQCILHLAIRSDALQGSPIVLVDSARGIVALGNRAMEDEVFVVPPECQARTPNDVKYLSLERTIDDARYIDIVLVLEEVDGSANQTWTEIRNGADVDPEKVLASRLAVAAEGA</sequence>
<dbReference type="EMBL" id="NWUJ01000002">
    <property type="protein sequence ID" value="PFH37424.1"/>
    <property type="molecule type" value="Genomic_DNA"/>
</dbReference>
<evidence type="ECO:0000313" key="4">
    <source>
        <dbReference type="Proteomes" id="UP000224006"/>
    </source>
</evidence>
<comment type="caution">
    <text evidence="3">The sequence shown here is derived from an EMBL/GenBank/DDBJ whole genome shotgun (WGS) entry which is preliminary data.</text>
</comment>
<evidence type="ECO:0000256" key="1">
    <source>
        <dbReference type="SAM" id="MobiDB-lite"/>
    </source>
</evidence>
<dbReference type="RefSeq" id="XP_029221433.1">
    <property type="nucleotide sequence ID" value="XM_029362468.1"/>
</dbReference>
<evidence type="ECO:0000313" key="3">
    <source>
        <dbReference type="EMBL" id="PFH37424.1"/>
    </source>
</evidence>
<reference evidence="3 4" key="1">
    <citation type="submission" date="2017-09" db="EMBL/GenBank/DDBJ databases">
        <title>Genome sequencing of Besnoitia besnoiti strain Bb-Ger1.</title>
        <authorList>
            <person name="Schares G."/>
            <person name="Venepally P."/>
            <person name="Lorenzi H.A."/>
        </authorList>
    </citation>
    <scope>NUCLEOTIDE SEQUENCE [LARGE SCALE GENOMIC DNA]</scope>
    <source>
        <strain evidence="3 4">Bb-Ger1</strain>
    </source>
</reference>
<gene>
    <name evidence="3" type="ORF">BESB_038820</name>
</gene>
<organism evidence="3 4">
    <name type="scientific">Besnoitia besnoiti</name>
    <name type="common">Apicomplexan protozoan</name>
    <dbReference type="NCBI Taxonomy" id="94643"/>
    <lineage>
        <taxon>Eukaryota</taxon>
        <taxon>Sar</taxon>
        <taxon>Alveolata</taxon>
        <taxon>Apicomplexa</taxon>
        <taxon>Conoidasida</taxon>
        <taxon>Coccidia</taxon>
        <taxon>Eucoccidiorida</taxon>
        <taxon>Eimeriorina</taxon>
        <taxon>Sarcocystidae</taxon>
        <taxon>Besnoitia</taxon>
    </lineage>
</organism>
<evidence type="ECO:0008006" key="5">
    <source>
        <dbReference type="Google" id="ProtNLM"/>
    </source>
</evidence>